<dbReference type="Gene3D" id="1.10.238.10">
    <property type="entry name" value="EF-hand"/>
    <property type="match status" value="1"/>
</dbReference>
<evidence type="ECO:0000313" key="4">
    <source>
        <dbReference type="EMBL" id="SCM17016.1"/>
    </source>
</evidence>
<reference evidence="1 6" key="1">
    <citation type="submission" date="2016-02" db="EMBL/GenBank/DDBJ databases">
        <authorList>
            <consortium name="Pathogen Informatics"/>
        </authorList>
    </citation>
    <scope>NUCLEOTIDE SEQUENCE [LARGE SCALE GENOMIC DNA]</scope>
    <source>
        <strain evidence="1 6">K173</strain>
        <strain evidence="2 10">NK65 ny</strain>
        <strain evidence="5 9">NK65e</strain>
        <strain evidence="3 7">SP11 Antwerpcl1</strain>
        <strain evidence="4 8">SP11 RLL</strain>
    </source>
</reference>
<dbReference type="OMA" id="FPQMARQ"/>
<gene>
    <name evidence="1" type="ORF">PBK173_000025300</name>
    <name evidence="5" type="ORF">PBNK65E_000023100</name>
    <name evidence="2" type="ORF">PBNK65NY_000022800</name>
    <name evidence="3" type="ORF">PBSP11A_000022900</name>
    <name evidence="4" type="ORF">PBSP11RLL_000023100</name>
</gene>
<accession>A0A122HR41</accession>
<name>A0A122HR41_PLABE</name>
<sequence>MELPHFHNSYDNMGYENEVTKKIVWKILNNMNSQNDITLERIQQTRNKIVKYFFEAELIFKYYDIGNSGKVDINAFPKMARSLKQIYDSKDIKKFEKEMKVKKITKMTLPIFLTLLKRKLFQVIDFEETFQKHFNILDMEKKKNINIEKLKKFVGVIGDKISPENFDFFIKYNIQNNDKIAKDNIIFNKNNNPTDISFDVYKEILTFYKSF</sequence>
<dbReference type="Proteomes" id="UP000219974">
    <property type="component" value="Chromosome 2"/>
</dbReference>
<proteinExistence type="predicted"/>
<dbReference type="Proteomes" id="UP000220214">
    <property type="component" value="Chromosome 2"/>
</dbReference>
<evidence type="ECO:0000313" key="10">
    <source>
        <dbReference type="Proteomes" id="UP000516480"/>
    </source>
</evidence>
<evidence type="ECO:0000313" key="5">
    <source>
        <dbReference type="EMBL" id="SCN21873.1"/>
    </source>
</evidence>
<dbReference type="EMBL" id="LT608138">
    <property type="protein sequence ID" value="SCL90111.1"/>
    <property type="molecule type" value="Genomic_DNA"/>
</dbReference>
<evidence type="ECO:0000313" key="8">
    <source>
        <dbReference type="Proteomes" id="UP000219974"/>
    </source>
</evidence>
<dbReference type="AlphaFoldDB" id="A0A122HR41"/>
<dbReference type="SUPFAM" id="SSF47473">
    <property type="entry name" value="EF-hand"/>
    <property type="match status" value="1"/>
</dbReference>
<evidence type="ECO:0008006" key="11">
    <source>
        <dbReference type="Google" id="ProtNLM"/>
    </source>
</evidence>
<evidence type="ECO:0000313" key="2">
    <source>
        <dbReference type="EMBL" id="SCL90111.1"/>
    </source>
</evidence>
<dbReference type="Proteomes" id="UP000069549">
    <property type="component" value="Chromosome 2"/>
</dbReference>
<dbReference type="EMBL" id="LT608266">
    <property type="protein sequence ID" value="SCM17016.1"/>
    <property type="molecule type" value="Genomic_DNA"/>
</dbReference>
<dbReference type="Proteomes" id="UP000219860">
    <property type="component" value="Chromosome 2"/>
</dbReference>
<dbReference type="EMBL" id="LT160022">
    <property type="protein sequence ID" value="CXH87634.1"/>
    <property type="molecule type" value="Genomic_DNA"/>
</dbReference>
<dbReference type="VEuPathDB" id="PlasmoDB:PBANKA_0207100"/>
<dbReference type="InterPro" id="IPR011992">
    <property type="entry name" value="EF-hand-dom_pair"/>
</dbReference>
<evidence type="ECO:0000313" key="3">
    <source>
        <dbReference type="EMBL" id="SCM15221.1"/>
    </source>
</evidence>
<evidence type="ECO:0000313" key="9">
    <source>
        <dbReference type="Proteomes" id="UP000220214"/>
    </source>
</evidence>
<evidence type="ECO:0000313" key="7">
    <source>
        <dbReference type="Proteomes" id="UP000219860"/>
    </source>
</evidence>
<dbReference type="OrthoDB" id="371834at2759"/>
<dbReference type="EMBL" id="LT614628">
    <property type="protein sequence ID" value="SCN21873.1"/>
    <property type="molecule type" value="Genomic_DNA"/>
</dbReference>
<protein>
    <recommendedName>
        <fullName evidence="11">EF-hand domain-containing protein</fullName>
    </recommendedName>
</protein>
<evidence type="ECO:0000313" key="1">
    <source>
        <dbReference type="EMBL" id="CXH87634.1"/>
    </source>
</evidence>
<dbReference type="EMBL" id="LT608250">
    <property type="protein sequence ID" value="SCM15221.1"/>
    <property type="molecule type" value="Genomic_DNA"/>
</dbReference>
<dbReference type="Proteomes" id="UP000516480">
    <property type="component" value="Chromosome 2"/>
</dbReference>
<evidence type="ECO:0000313" key="6">
    <source>
        <dbReference type="Proteomes" id="UP000069549"/>
    </source>
</evidence>
<organism evidence="1 6">
    <name type="scientific">Plasmodium berghei</name>
    <dbReference type="NCBI Taxonomy" id="5821"/>
    <lineage>
        <taxon>Eukaryota</taxon>
        <taxon>Sar</taxon>
        <taxon>Alveolata</taxon>
        <taxon>Apicomplexa</taxon>
        <taxon>Aconoidasida</taxon>
        <taxon>Haemosporida</taxon>
        <taxon>Plasmodiidae</taxon>
        <taxon>Plasmodium</taxon>
        <taxon>Plasmodium (Vinckeia)</taxon>
    </lineage>
</organism>